<evidence type="ECO:0000313" key="2">
    <source>
        <dbReference type="EMBL" id="EHA28327.1"/>
    </source>
</evidence>
<evidence type="ECO:0000256" key="1">
    <source>
        <dbReference type="SAM" id="MobiDB-lite"/>
    </source>
</evidence>
<feature type="compositionally biased region" description="Low complexity" evidence="1">
    <location>
        <begin position="148"/>
        <end position="169"/>
    </location>
</feature>
<evidence type="ECO:0000313" key="3">
    <source>
        <dbReference type="Proteomes" id="UP000009038"/>
    </source>
</evidence>
<protein>
    <submittedName>
        <fullName evidence="2">Uncharacterized protein</fullName>
    </submittedName>
</protein>
<sequence length="266" mass="30296">MARTSSRRQTRNRPETPPRTPAVSKRAPITWNYMEDCMLLRGMILALNEGTLSKQVFEKLVERRGDDRYSADTASPLEQVTILFATITNLLIRKRYRDLTIMCTAVERDRRDLFPQVIMVKPKSESHADDAYISAQEPEDYILSPDQTPCSMASSSPSAESSATLTPSPRRSHRRSTPEDPGTPTRQYRRRESERRQSGAPYQRGVSSRTNPQPPARTPAPPRRTQETSASRGSRQSQSRYRTPATSQNARSESQQWNFQARISHD</sequence>
<feature type="region of interest" description="Disordered" evidence="1">
    <location>
        <begin position="1"/>
        <end position="24"/>
    </location>
</feature>
<dbReference type="OrthoDB" id="4501497at2759"/>
<organism evidence="2 3">
    <name type="scientific">Aspergillus niger (strain ATCC 1015 / CBS 113.46 / FGSC A1144 / LSHB Ac4 / NCTC 3858a / NRRL 328 / USDA 3528.7)</name>
    <dbReference type="NCBI Taxonomy" id="380704"/>
    <lineage>
        <taxon>Eukaryota</taxon>
        <taxon>Fungi</taxon>
        <taxon>Dikarya</taxon>
        <taxon>Ascomycota</taxon>
        <taxon>Pezizomycotina</taxon>
        <taxon>Eurotiomycetes</taxon>
        <taxon>Eurotiomycetidae</taxon>
        <taxon>Eurotiales</taxon>
        <taxon>Aspergillaceae</taxon>
        <taxon>Aspergillus</taxon>
        <taxon>Aspergillus subgen. Circumdati</taxon>
    </lineage>
</organism>
<gene>
    <name evidence="2" type="ORF">ASPNIDRAFT_54383</name>
</gene>
<feature type="compositionally biased region" description="Low complexity" evidence="1">
    <location>
        <begin position="229"/>
        <end position="242"/>
    </location>
</feature>
<dbReference type="AlphaFoldDB" id="G3XML4"/>
<feature type="compositionally biased region" description="Basic residues" evidence="1">
    <location>
        <begin position="1"/>
        <end position="11"/>
    </location>
</feature>
<feature type="region of interest" description="Disordered" evidence="1">
    <location>
        <begin position="142"/>
        <end position="266"/>
    </location>
</feature>
<dbReference type="Proteomes" id="UP000009038">
    <property type="component" value="Unassembled WGS sequence"/>
</dbReference>
<name>G3XML4_ASPNA</name>
<proteinExistence type="predicted"/>
<comment type="caution">
    <text evidence="2">The sequence shown here is derived from an EMBL/GenBank/DDBJ whole genome shotgun (WGS) entry which is preliminary data.</text>
</comment>
<feature type="compositionally biased region" description="Polar residues" evidence="1">
    <location>
        <begin position="244"/>
        <end position="266"/>
    </location>
</feature>
<accession>G3XML4</accession>
<feature type="compositionally biased region" description="Pro residues" evidence="1">
    <location>
        <begin position="212"/>
        <end position="222"/>
    </location>
</feature>
<reference evidence="2 3" key="1">
    <citation type="journal article" date="2011" name="Genome Res.">
        <title>Comparative genomics of citric-acid-producing Aspergillus niger ATCC 1015 versus enzyme-producing CBS 513.88.</title>
        <authorList>
            <person name="Andersen M.R."/>
            <person name="Salazar M.P."/>
            <person name="Schaap P.J."/>
            <person name="van de Vondervoort P.J."/>
            <person name="Culley D."/>
            <person name="Thykaer J."/>
            <person name="Frisvad J.C."/>
            <person name="Nielsen K.F."/>
            <person name="Albang R."/>
            <person name="Albermann K."/>
            <person name="Berka R.M."/>
            <person name="Braus G.H."/>
            <person name="Braus-Stromeyer S.A."/>
            <person name="Corrochano L.M."/>
            <person name="Dai Z."/>
            <person name="van Dijck P.W."/>
            <person name="Hofmann G."/>
            <person name="Lasure L.L."/>
            <person name="Magnuson J.K."/>
            <person name="Menke H."/>
            <person name="Meijer M."/>
            <person name="Meijer S.L."/>
            <person name="Nielsen J.B."/>
            <person name="Nielsen M.L."/>
            <person name="van Ooyen A.J."/>
            <person name="Pel H.J."/>
            <person name="Poulsen L."/>
            <person name="Samson R.A."/>
            <person name="Stam H."/>
            <person name="Tsang A."/>
            <person name="van den Brink J.M."/>
            <person name="Atkins A."/>
            <person name="Aerts A."/>
            <person name="Shapiro H."/>
            <person name="Pangilinan J."/>
            <person name="Salamov A."/>
            <person name="Lou Y."/>
            <person name="Lindquist E."/>
            <person name="Lucas S."/>
            <person name="Grimwood J."/>
            <person name="Grigoriev I.V."/>
            <person name="Kubicek C.P."/>
            <person name="Martinez D."/>
            <person name="van Peij N.N."/>
            <person name="Roubos J.A."/>
            <person name="Nielsen J."/>
            <person name="Baker S.E."/>
        </authorList>
    </citation>
    <scope>NUCLEOTIDE SEQUENCE [LARGE SCALE GENOMIC DNA]</scope>
    <source>
        <strain evidence="3">ATCC 1015 / CBS 113.46 / FGSC A1144 / LSHB Ac4 / NCTC 3858a / NRRL 328 / USDA 3528.7</strain>
    </source>
</reference>
<dbReference type="HOGENOM" id="CLU_1045770_0_0_1"/>
<dbReference type="EMBL" id="ACJE01000001">
    <property type="protein sequence ID" value="EHA28327.1"/>
    <property type="molecule type" value="Genomic_DNA"/>
</dbReference>